<protein>
    <recommendedName>
        <fullName evidence="1">BioF2-like acetyltransferase domain-containing protein</fullName>
    </recommendedName>
</protein>
<evidence type="ECO:0000313" key="3">
    <source>
        <dbReference type="Proteomes" id="UP000290057"/>
    </source>
</evidence>
<dbReference type="Gene3D" id="3.40.630.30">
    <property type="match status" value="1"/>
</dbReference>
<dbReference type="Pfam" id="PF13480">
    <property type="entry name" value="Acetyltransf_6"/>
    <property type="match status" value="1"/>
</dbReference>
<reference evidence="2 3" key="1">
    <citation type="submission" date="2019-01" db="EMBL/GenBank/DDBJ databases">
        <title>Complete genome sequence of Erythrobacter flavus KJ5.</title>
        <authorList>
            <person name="Kanesaki Y."/>
            <person name="Brotosudarmo T."/>
            <person name="Moriuchi R."/>
            <person name="Awai K."/>
        </authorList>
    </citation>
    <scope>NUCLEOTIDE SEQUENCE [LARGE SCALE GENOMIC DNA]</scope>
    <source>
        <strain evidence="2 3">KJ5</strain>
    </source>
</reference>
<keyword evidence="3" id="KW-1185">Reference proteome</keyword>
<dbReference type="InterPro" id="IPR016181">
    <property type="entry name" value="Acyl_CoA_acyltransferase"/>
</dbReference>
<dbReference type="Proteomes" id="UP000290057">
    <property type="component" value="Chromosome"/>
</dbReference>
<dbReference type="AlphaFoldDB" id="A0A3T1CJB8"/>
<organism evidence="2 3">
    <name type="scientific">Qipengyuania flava</name>
    <dbReference type="NCBI Taxonomy" id="192812"/>
    <lineage>
        <taxon>Bacteria</taxon>
        <taxon>Pseudomonadati</taxon>
        <taxon>Pseudomonadota</taxon>
        <taxon>Alphaproteobacteria</taxon>
        <taxon>Sphingomonadales</taxon>
        <taxon>Erythrobacteraceae</taxon>
        <taxon>Qipengyuania</taxon>
    </lineage>
</organism>
<dbReference type="EMBL" id="AP019389">
    <property type="protein sequence ID" value="BBI21013.1"/>
    <property type="molecule type" value="Genomic_DNA"/>
</dbReference>
<gene>
    <name evidence="2" type="ORF">EKJ_18600</name>
</gene>
<dbReference type="SUPFAM" id="SSF55729">
    <property type="entry name" value="Acyl-CoA N-acyltransferases (Nat)"/>
    <property type="match status" value="1"/>
</dbReference>
<accession>A0A3T1CJB8</accession>
<feature type="domain" description="BioF2-like acetyltransferase" evidence="1">
    <location>
        <begin position="157"/>
        <end position="288"/>
    </location>
</feature>
<sequence>MLLSEGIGVNIAVSYHETLTKLQGLDWPAQGPFDRLDWFALLDDPLYALAESGRGRVLLPLQRERRQLASLANWFSFTWRPLGDDPALLAALAHDLRRQTHRVELAPLTDEDGSATALEIAFRDAGWLVAREVCDENHVLPVAGRSFAEYWATRPGKMRTTLKRKARKVEITILTHFDEAAWVEYRAVYESSWKPQEERADLLEAFARAEGAAGRIRLGIARAAGEPVAAQFWTVENGTAYIHKLAHIEAAKPLSAGTTLSAALFEHAIDIDGVELVDFGTGSDGYKRDWMEANRPRYRLTCLDWRNPRAWSAIAKARFRHLAPHNRPS</sequence>
<proteinExistence type="predicted"/>
<evidence type="ECO:0000313" key="2">
    <source>
        <dbReference type="EMBL" id="BBI21013.1"/>
    </source>
</evidence>
<name>A0A3T1CJB8_9SPHN</name>
<evidence type="ECO:0000259" key="1">
    <source>
        <dbReference type="Pfam" id="PF13480"/>
    </source>
</evidence>
<dbReference type="InterPro" id="IPR038740">
    <property type="entry name" value="BioF2-like_GNAT_dom"/>
</dbReference>